<dbReference type="InterPro" id="IPR022663">
    <property type="entry name" value="DapB_C"/>
</dbReference>
<dbReference type="Gene3D" id="3.40.50.720">
    <property type="entry name" value="NAD(P)-binding Rossmann-like Domain"/>
    <property type="match status" value="1"/>
</dbReference>
<evidence type="ECO:0000256" key="7">
    <source>
        <dbReference type="ARBA" id="ARBA00023027"/>
    </source>
</evidence>
<dbReference type="GO" id="GO:0019877">
    <property type="term" value="P:diaminopimelate biosynthetic process"/>
    <property type="evidence" value="ECO:0007669"/>
    <property type="project" value="UniProtKB-UniRule"/>
</dbReference>
<feature type="binding site" evidence="13">
    <location>
        <begin position="157"/>
        <end position="158"/>
    </location>
    <ligand>
        <name>(S)-2,3,4,5-tetrahydrodipicolinate</name>
        <dbReference type="ChEBI" id="CHEBI:16845"/>
    </ligand>
</feature>
<evidence type="ECO:0000313" key="16">
    <source>
        <dbReference type="EMBL" id="RLE08797.1"/>
    </source>
</evidence>
<evidence type="ECO:0000259" key="14">
    <source>
        <dbReference type="Pfam" id="PF01113"/>
    </source>
</evidence>
<dbReference type="Pfam" id="PF01113">
    <property type="entry name" value="DapB_N"/>
    <property type="match status" value="1"/>
</dbReference>
<dbReference type="SUPFAM" id="SSF55347">
    <property type="entry name" value="Glyceraldehyde-3-phosphate dehydrogenase-like, C-terminal domain"/>
    <property type="match status" value="1"/>
</dbReference>
<organism evidence="16 17">
    <name type="scientific">Aerophobetes bacterium</name>
    <dbReference type="NCBI Taxonomy" id="2030807"/>
    <lineage>
        <taxon>Bacteria</taxon>
        <taxon>Candidatus Aerophobota</taxon>
    </lineage>
</organism>
<evidence type="ECO:0000256" key="12">
    <source>
        <dbReference type="ARBA" id="ARBA00049396"/>
    </source>
</evidence>
<dbReference type="PANTHER" id="PTHR20836">
    <property type="entry name" value="DIHYDRODIPICOLINATE REDUCTASE"/>
    <property type="match status" value="1"/>
</dbReference>
<keyword evidence="8 13" id="KW-0457">Lysine biosynthesis</keyword>
<feature type="active site" description="Proton donor/acceptor" evidence="13">
    <location>
        <position position="147"/>
    </location>
</feature>
<comment type="subcellular location">
    <subcellularLocation>
        <location evidence="13">Cytoplasm</location>
    </subcellularLocation>
</comment>
<dbReference type="GO" id="GO:0005737">
    <property type="term" value="C:cytoplasm"/>
    <property type="evidence" value="ECO:0007669"/>
    <property type="project" value="UniProtKB-SubCell"/>
</dbReference>
<feature type="binding site" evidence="13">
    <location>
        <begin position="90"/>
        <end position="92"/>
    </location>
    <ligand>
        <name>NAD(+)</name>
        <dbReference type="ChEBI" id="CHEBI:57540"/>
    </ligand>
</feature>
<evidence type="ECO:0000256" key="2">
    <source>
        <dbReference type="ARBA" id="ARBA00022490"/>
    </source>
</evidence>
<keyword evidence="4 13" id="KW-0521">NADP</keyword>
<dbReference type="InterPro" id="IPR023940">
    <property type="entry name" value="DHDPR_bac"/>
</dbReference>
<dbReference type="UniPathway" id="UPA00034">
    <property type="reaction ID" value="UER00018"/>
</dbReference>
<dbReference type="Proteomes" id="UP000279422">
    <property type="component" value="Unassembled WGS sequence"/>
</dbReference>
<comment type="catalytic activity">
    <reaction evidence="12 13">
        <text>(S)-2,3,4,5-tetrahydrodipicolinate + NAD(+) + H2O = (2S,4S)-4-hydroxy-2,3,4,5-tetrahydrodipicolinate + NADH + H(+)</text>
        <dbReference type="Rhea" id="RHEA:35323"/>
        <dbReference type="ChEBI" id="CHEBI:15377"/>
        <dbReference type="ChEBI" id="CHEBI:15378"/>
        <dbReference type="ChEBI" id="CHEBI:16845"/>
        <dbReference type="ChEBI" id="CHEBI:57540"/>
        <dbReference type="ChEBI" id="CHEBI:57945"/>
        <dbReference type="ChEBI" id="CHEBI:67139"/>
        <dbReference type="EC" id="1.17.1.8"/>
    </reaction>
</comment>
<dbReference type="GO" id="GO:0008839">
    <property type="term" value="F:4-hydroxy-tetrahydrodipicolinate reductase"/>
    <property type="evidence" value="ECO:0007669"/>
    <property type="project" value="UniProtKB-UniRule"/>
</dbReference>
<proteinExistence type="inferred from homology"/>
<evidence type="ECO:0000313" key="17">
    <source>
        <dbReference type="Proteomes" id="UP000279422"/>
    </source>
</evidence>
<comment type="pathway">
    <text evidence="9 13">Amino-acid biosynthesis; L-lysine biosynthesis via DAP pathway; (S)-tetrahydrodipicolinate from L-aspartate: step 4/4.</text>
</comment>
<keyword evidence="7 13" id="KW-0520">NAD</keyword>
<dbReference type="InterPro" id="IPR022664">
    <property type="entry name" value="DapB_N_CS"/>
</dbReference>
<dbReference type="InterPro" id="IPR000846">
    <property type="entry name" value="DapB_N"/>
</dbReference>
<protein>
    <recommendedName>
        <fullName evidence="10 13">4-hydroxy-tetrahydrodipicolinate reductase</fullName>
        <shortName evidence="13">HTPA reductase</shortName>
        <ecNumber evidence="10 13">1.17.1.8</ecNumber>
    </recommendedName>
</protein>
<dbReference type="EC" id="1.17.1.8" evidence="10 13"/>
<dbReference type="AlphaFoldDB" id="A0A497E348"/>
<dbReference type="Pfam" id="PF05173">
    <property type="entry name" value="DapB_C"/>
    <property type="match status" value="1"/>
</dbReference>
<feature type="binding site" evidence="13">
    <location>
        <position position="34"/>
    </location>
    <ligand>
        <name>NAD(+)</name>
        <dbReference type="ChEBI" id="CHEBI:57540"/>
    </ligand>
</feature>
<evidence type="ECO:0000256" key="1">
    <source>
        <dbReference type="ARBA" id="ARBA00006642"/>
    </source>
</evidence>
<dbReference type="SUPFAM" id="SSF51735">
    <property type="entry name" value="NAD(P)-binding Rossmann-fold domains"/>
    <property type="match status" value="1"/>
</dbReference>
<feature type="active site" description="Proton donor" evidence="13">
    <location>
        <position position="151"/>
    </location>
</feature>
<dbReference type="GO" id="GO:0009089">
    <property type="term" value="P:lysine biosynthetic process via diaminopimelate"/>
    <property type="evidence" value="ECO:0007669"/>
    <property type="project" value="UniProtKB-UniRule"/>
</dbReference>
<comment type="function">
    <text evidence="13">Catalyzes the conversion of 4-hydroxy-tetrahydrodipicolinate (HTPA) to tetrahydrodipicolinate.</text>
</comment>
<dbReference type="FunFam" id="3.30.360.10:FF:000004">
    <property type="entry name" value="4-hydroxy-tetrahydrodipicolinate reductase"/>
    <property type="match status" value="1"/>
</dbReference>
<evidence type="ECO:0000256" key="3">
    <source>
        <dbReference type="ARBA" id="ARBA00022605"/>
    </source>
</evidence>
<feature type="binding site" evidence="13">
    <location>
        <begin position="114"/>
        <end position="117"/>
    </location>
    <ligand>
        <name>NAD(+)</name>
        <dbReference type="ChEBI" id="CHEBI:57540"/>
    </ligand>
</feature>
<evidence type="ECO:0000256" key="10">
    <source>
        <dbReference type="ARBA" id="ARBA00038983"/>
    </source>
</evidence>
<sequence length="264" mass="28708">MIKVIVCGACGRMGREVILKVDQAKEMSLIGAVEAPDHPSIGKIIKGVRVTSDLERIAQVGAVVIEFTTPQATIEHLEVAKRKKMSMVIGTTGFNEDEYNKIREASHIIPILISPNMSIGINVLFRVVEEVSRALGKEFDKEIIEAHHRNKKDAPSGTAKKIAEIIAKAAGENLSQVGVYGRKGLTGKRSEKEIGIHAVRGGSIVGDHTVLFAGEGERLEIIHRAESRQIFAQGAIMAAKFISKQQKGLFDLQDALGLRRSNEG</sequence>
<feature type="binding site" evidence="13">
    <location>
        <position position="148"/>
    </location>
    <ligand>
        <name>(S)-2,3,4,5-tetrahydrodipicolinate</name>
        <dbReference type="ChEBI" id="CHEBI:16845"/>
    </ligand>
</feature>
<evidence type="ECO:0000256" key="8">
    <source>
        <dbReference type="ARBA" id="ARBA00023154"/>
    </source>
</evidence>
<dbReference type="HAMAP" id="MF_00102">
    <property type="entry name" value="DapB"/>
    <property type="match status" value="1"/>
</dbReference>
<dbReference type="PROSITE" id="PS01298">
    <property type="entry name" value="DAPB"/>
    <property type="match status" value="1"/>
</dbReference>
<dbReference type="EMBL" id="QMPZ01000079">
    <property type="protein sequence ID" value="RLE08797.1"/>
    <property type="molecule type" value="Genomic_DNA"/>
</dbReference>
<comment type="catalytic activity">
    <reaction evidence="11 13">
        <text>(S)-2,3,4,5-tetrahydrodipicolinate + NADP(+) + H2O = (2S,4S)-4-hydroxy-2,3,4,5-tetrahydrodipicolinate + NADPH + H(+)</text>
        <dbReference type="Rhea" id="RHEA:35331"/>
        <dbReference type="ChEBI" id="CHEBI:15377"/>
        <dbReference type="ChEBI" id="CHEBI:15378"/>
        <dbReference type="ChEBI" id="CHEBI:16845"/>
        <dbReference type="ChEBI" id="CHEBI:57783"/>
        <dbReference type="ChEBI" id="CHEBI:58349"/>
        <dbReference type="ChEBI" id="CHEBI:67139"/>
        <dbReference type="EC" id="1.17.1.8"/>
    </reaction>
</comment>
<name>A0A497E348_UNCAE</name>
<evidence type="ECO:0000256" key="6">
    <source>
        <dbReference type="ARBA" id="ARBA00023002"/>
    </source>
</evidence>
<dbReference type="CDD" id="cd02274">
    <property type="entry name" value="DHDPR_N"/>
    <property type="match status" value="1"/>
</dbReference>
<evidence type="ECO:0000256" key="4">
    <source>
        <dbReference type="ARBA" id="ARBA00022857"/>
    </source>
</evidence>
<dbReference type="Gene3D" id="3.30.360.10">
    <property type="entry name" value="Dihydrodipicolinate Reductase, domain 2"/>
    <property type="match status" value="1"/>
</dbReference>
<gene>
    <name evidence="13" type="primary">dapB</name>
    <name evidence="16" type="ORF">DRJ00_05720</name>
</gene>
<dbReference type="PIRSF" id="PIRSF000161">
    <property type="entry name" value="DHPR"/>
    <property type="match status" value="1"/>
</dbReference>
<evidence type="ECO:0000259" key="15">
    <source>
        <dbReference type="Pfam" id="PF05173"/>
    </source>
</evidence>
<dbReference type="PANTHER" id="PTHR20836:SF0">
    <property type="entry name" value="4-HYDROXY-TETRAHYDRODIPICOLINATE REDUCTASE 1, CHLOROPLASTIC-RELATED"/>
    <property type="match status" value="1"/>
</dbReference>
<keyword evidence="2 13" id="KW-0963">Cytoplasm</keyword>
<feature type="domain" description="Dihydrodipicolinate reductase N-terminal" evidence="14">
    <location>
        <begin position="2"/>
        <end position="117"/>
    </location>
</feature>
<comment type="subunit">
    <text evidence="13">Homotetramer.</text>
</comment>
<comment type="caution">
    <text evidence="16">The sequence shown here is derived from an EMBL/GenBank/DDBJ whole genome shotgun (WGS) entry which is preliminary data.</text>
</comment>
<feature type="domain" description="Dihydrodipicolinate reductase C-terminal" evidence="15">
    <location>
        <begin position="120"/>
        <end position="256"/>
    </location>
</feature>
<reference evidence="16 17" key="1">
    <citation type="submission" date="2018-06" db="EMBL/GenBank/DDBJ databases">
        <title>Extensive metabolic versatility and redundancy in microbially diverse, dynamic hydrothermal sediments.</title>
        <authorList>
            <person name="Dombrowski N."/>
            <person name="Teske A."/>
            <person name="Baker B.J."/>
        </authorList>
    </citation>
    <scope>NUCLEOTIDE SEQUENCE [LARGE SCALE GENOMIC DNA]</scope>
    <source>
        <strain evidence="16">B47_G16</strain>
    </source>
</reference>
<dbReference type="GO" id="GO:0050661">
    <property type="term" value="F:NADP binding"/>
    <property type="evidence" value="ECO:0007669"/>
    <property type="project" value="UniProtKB-UniRule"/>
</dbReference>
<comment type="caution">
    <text evidence="13">Was originally thought to be a dihydrodipicolinate reductase (DHDPR), catalyzing the conversion of dihydrodipicolinate to tetrahydrodipicolinate. However, it was shown in E.coli that the substrate of the enzymatic reaction is not dihydrodipicolinate (DHDP) but in fact (2S,4S)-4-hydroxy-2,3,4,5-tetrahydrodipicolinic acid (HTPA), the product released by the DapA-catalyzed reaction.</text>
</comment>
<dbReference type="GO" id="GO:0016726">
    <property type="term" value="F:oxidoreductase activity, acting on CH or CH2 groups, NAD or NADP as acceptor"/>
    <property type="evidence" value="ECO:0007669"/>
    <property type="project" value="UniProtKB-UniRule"/>
</dbReference>
<dbReference type="NCBIfam" id="TIGR00036">
    <property type="entry name" value="dapB"/>
    <property type="match status" value="1"/>
</dbReference>
<accession>A0A497E348</accession>
<keyword evidence="6 13" id="KW-0560">Oxidoreductase</keyword>
<feature type="binding site" evidence="13">
    <location>
        <begin position="8"/>
        <end position="13"/>
    </location>
    <ligand>
        <name>NAD(+)</name>
        <dbReference type="ChEBI" id="CHEBI:57540"/>
    </ligand>
</feature>
<dbReference type="InterPro" id="IPR036291">
    <property type="entry name" value="NAD(P)-bd_dom_sf"/>
</dbReference>
<evidence type="ECO:0000256" key="13">
    <source>
        <dbReference type="HAMAP-Rule" id="MF_00102"/>
    </source>
</evidence>
<dbReference type="GO" id="GO:0051287">
    <property type="term" value="F:NAD binding"/>
    <property type="evidence" value="ECO:0007669"/>
    <property type="project" value="UniProtKB-UniRule"/>
</dbReference>
<comment type="similarity">
    <text evidence="1 13">Belongs to the DapB family.</text>
</comment>
<comment type="caution">
    <text evidence="13">Lacks conserved residue(s) required for the propagation of feature annotation.</text>
</comment>
<keyword evidence="3 13" id="KW-0028">Amino-acid biosynthesis</keyword>
<keyword evidence="5 13" id="KW-0220">Diaminopimelate biosynthesis</keyword>
<evidence type="ECO:0000256" key="11">
    <source>
        <dbReference type="ARBA" id="ARBA00049080"/>
    </source>
</evidence>
<evidence type="ECO:0000256" key="5">
    <source>
        <dbReference type="ARBA" id="ARBA00022915"/>
    </source>
</evidence>
<evidence type="ECO:0000256" key="9">
    <source>
        <dbReference type="ARBA" id="ARBA00037922"/>
    </source>
</evidence>